<dbReference type="GeneID" id="98673020"/>
<dbReference type="SUPFAM" id="SSF56935">
    <property type="entry name" value="Porins"/>
    <property type="match status" value="1"/>
</dbReference>
<dbReference type="InterPro" id="IPR023997">
    <property type="entry name" value="TonB-dep_OMP_SusC/RagA_CS"/>
</dbReference>
<comment type="similarity">
    <text evidence="7">Belongs to the TonB-dependent receptor family.</text>
</comment>
<sequence length="1065" mass="118169">MKDNYSKRERVSRMRHFVACVLMLFGAGLSTAFAQSYISGTVTDAQGNPLVGVNVIVKGTTVGTMTTSDGSYRLDTPPRADVLIFSYLGMKGQELAINGRTEINVVMQEDAARMDEVVVVGYGTQKKVHLTGSIAAVSDDEIKKSTVSTISQALVGKLPGLITQQATGAPGSDGVTMLVRGYTSYNGSSPLVLVDGVERQMGTVDPNDVETVTILKDASASAVYGMKAAAGVILITTKRGHQGAMSINYRGNVTLSQMTTMPDFMNGTQYMEYYNAGLALDKLGGDDVPDYQFTPEEIAMTYNGDPSDGYENTDWMSPMRRLTLMHQHNLSVSGGSEKARYFVSGGFRNQEGIIKGHEDSRGNLRSNVDLTPHDNLRVQLNVAASLQDYYQPGAYSYANQEGYNIFHQMMYSIPFVPKWLEKDGTVYPVSGYRASWSAASPEYGSAHSGFSKSRNLRLETSANVEYSVPFVKGLKLGMFTSWDYHYYTGRTFSHSYEVLAYTFQRGSGIGADPLSKYSLVNAANLTPDGNLYVAHSNDQRVVLRPQISYANKFGKHDVGALFLYEQTTYTSESMNAGRRDFPVFDLPELNFGDPTTATNASSSGKSAFAGFVGRLNYAYDDKYLIEASFRYDGSYLFHKDHRWGFFPSVSVGWVMSQEDFFQSALPKIEYFKLRGSIGTLGNDNVTAFLYRKQFAYNASSVAFGSTPASQGTLSNSVAFPFEDLTWERTRTYDIGFEMSAWNGLLGVEFDYFYKYTFNILQSIGGIYPPSLGGHYPAYINDGTFDNRGFELVLRHRNRIGKFSYGVTGNLTFARNRILSKQQADNTLPWKNVLGSSLGALWGLKSDGLYQTEEELANAPKPIGVQPRLGDIKYVDINGDGSITADDYVRIARSRMPEMMFSLSLDADYKGFDLSVQLQGAALCDRMLQATWNNGVADQTPLTVPWYGNYDNAPLYLVEGAWRPDNTNAEYPRLSVTKSSAGNNAQVSDFWKRNGAYLRLKNVVLGYTFPKRWMNRIGIDNLRIYFSGNNLLTATEFRWIDPESANVPTGYYPQQRTFTFGVDLSF</sequence>
<evidence type="ECO:0000313" key="11">
    <source>
        <dbReference type="Proteomes" id="UP000319374"/>
    </source>
</evidence>
<accession>A0A4Y1X0Z7</accession>
<dbReference type="Gene3D" id="2.170.130.10">
    <property type="entry name" value="TonB-dependent receptor, plug domain"/>
    <property type="match status" value="1"/>
</dbReference>
<dbReference type="SUPFAM" id="SSF49464">
    <property type="entry name" value="Carboxypeptidase regulatory domain-like"/>
    <property type="match status" value="1"/>
</dbReference>
<dbReference type="RefSeq" id="WP_141428228.1">
    <property type="nucleotide sequence ID" value="NZ_AP019736.1"/>
</dbReference>
<dbReference type="PROSITE" id="PS50222">
    <property type="entry name" value="EF_HAND_2"/>
    <property type="match status" value="1"/>
</dbReference>
<gene>
    <name evidence="10" type="ORF">A5CPEGH6_10420</name>
</gene>
<evidence type="ECO:0000256" key="8">
    <source>
        <dbReference type="SAM" id="SignalP"/>
    </source>
</evidence>
<protein>
    <submittedName>
        <fullName evidence="10">SusC/RagA family TonB-linked outer membrane protein</fullName>
    </submittedName>
</protein>
<dbReference type="OrthoDB" id="9768177at2"/>
<dbReference type="Gene3D" id="2.60.40.1120">
    <property type="entry name" value="Carboxypeptidase-like, regulatory domain"/>
    <property type="match status" value="1"/>
</dbReference>
<dbReference type="KEGG" id="ada:A5CPEGH6_10420"/>
<dbReference type="EMBL" id="AP019736">
    <property type="protein sequence ID" value="BBL06404.1"/>
    <property type="molecule type" value="Genomic_DNA"/>
</dbReference>
<evidence type="ECO:0000256" key="7">
    <source>
        <dbReference type="PROSITE-ProRule" id="PRU01360"/>
    </source>
</evidence>
<evidence type="ECO:0000259" key="9">
    <source>
        <dbReference type="PROSITE" id="PS50222"/>
    </source>
</evidence>
<dbReference type="InterPro" id="IPR008969">
    <property type="entry name" value="CarboxyPept-like_regulatory"/>
</dbReference>
<dbReference type="InterPro" id="IPR012910">
    <property type="entry name" value="Plug_dom"/>
</dbReference>
<dbReference type="InterPro" id="IPR002048">
    <property type="entry name" value="EF_hand_dom"/>
</dbReference>
<reference evidence="11" key="1">
    <citation type="submission" date="2019-06" db="EMBL/GenBank/DDBJ databases">
        <title>Alistipes onderdonkii subsp. vulgaris subsp. nov., Alistipes dispar sp. nov. and Alistipes communis sp. nov., isolated from human faeces, and creation of Alistipes onderdonkii subsp. onderdonkii subsp. nov.</title>
        <authorList>
            <person name="Sakamoto M."/>
            <person name="Ikeyama N."/>
            <person name="Ogata Y."/>
            <person name="Suda W."/>
            <person name="Iino T."/>
            <person name="Hattori M."/>
            <person name="Ohkuma M."/>
        </authorList>
    </citation>
    <scope>NUCLEOTIDE SEQUENCE [LARGE SCALE GENOMIC DNA]</scope>
    <source>
        <strain evidence="11">5CPEGH6</strain>
    </source>
</reference>
<organism evidence="10 11">
    <name type="scientific">Alistipes dispar</name>
    <dbReference type="NCBI Taxonomy" id="2585119"/>
    <lineage>
        <taxon>Bacteria</taxon>
        <taxon>Pseudomonadati</taxon>
        <taxon>Bacteroidota</taxon>
        <taxon>Bacteroidia</taxon>
        <taxon>Bacteroidales</taxon>
        <taxon>Rikenellaceae</taxon>
        <taxon>Alistipes</taxon>
    </lineage>
</organism>
<dbReference type="PROSITE" id="PS52016">
    <property type="entry name" value="TONB_DEPENDENT_REC_3"/>
    <property type="match status" value="1"/>
</dbReference>
<dbReference type="InterPro" id="IPR036942">
    <property type="entry name" value="Beta-barrel_TonB_sf"/>
</dbReference>
<feature type="domain" description="EF-hand" evidence="9">
    <location>
        <begin position="871"/>
        <end position="897"/>
    </location>
</feature>
<evidence type="ECO:0000256" key="5">
    <source>
        <dbReference type="ARBA" id="ARBA00023136"/>
    </source>
</evidence>
<keyword evidence="8" id="KW-0732">Signal</keyword>
<evidence type="ECO:0000256" key="6">
    <source>
        <dbReference type="ARBA" id="ARBA00023237"/>
    </source>
</evidence>
<keyword evidence="11" id="KW-1185">Reference proteome</keyword>
<dbReference type="Pfam" id="PF13715">
    <property type="entry name" value="CarbopepD_reg_2"/>
    <property type="match status" value="1"/>
</dbReference>
<dbReference type="InterPro" id="IPR037066">
    <property type="entry name" value="Plug_dom_sf"/>
</dbReference>
<dbReference type="Pfam" id="PF07715">
    <property type="entry name" value="Plug"/>
    <property type="match status" value="1"/>
</dbReference>
<proteinExistence type="inferred from homology"/>
<evidence type="ECO:0000313" key="10">
    <source>
        <dbReference type="EMBL" id="BBL06404.1"/>
    </source>
</evidence>
<evidence type="ECO:0000256" key="1">
    <source>
        <dbReference type="ARBA" id="ARBA00004571"/>
    </source>
</evidence>
<keyword evidence="4 7" id="KW-0812">Transmembrane</keyword>
<feature type="chain" id="PRO_5021272932" evidence="8">
    <location>
        <begin position="35"/>
        <end position="1065"/>
    </location>
</feature>
<dbReference type="InterPro" id="IPR023996">
    <property type="entry name" value="TonB-dep_OMP_SusC/RagA"/>
</dbReference>
<evidence type="ECO:0000256" key="3">
    <source>
        <dbReference type="ARBA" id="ARBA00022452"/>
    </source>
</evidence>
<dbReference type="Gene3D" id="2.40.170.20">
    <property type="entry name" value="TonB-dependent receptor, beta-barrel domain"/>
    <property type="match status" value="1"/>
</dbReference>
<dbReference type="GO" id="GO:0009279">
    <property type="term" value="C:cell outer membrane"/>
    <property type="evidence" value="ECO:0007669"/>
    <property type="project" value="UniProtKB-SubCell"/>
</dbReference>
<dbReference type="Proteomes" id="UP000319374">
    <property type="component" value="Chromosome"/>
</dbReference>
<keyword evidence="5 7" id="KW-0472">Membrane</keyword>
<evidence type="ECO:0000256" key="2">
    <source>
        <dbReference type="ARBA" id="ARBA00022448"/>
    </source>
</evidence>
<dbReference type="PROSITE" id="PS00018">
    <property type="entry name" value="EF_HAND_1"/>
    <property type="match status" value="1"/>
</dbReference>
<evidence type="ECO:0000256" key="4">
    <source>
        <dbReference type="ARBA" id="ARBA00022692"/>
    </source>
</evidence>
<comment type="subcellular location">
    <subcellularLocation>
        <location evidence="1 7">Cell outer membrane</location>
        <topology evidence="1 7">Multi-pass membrane protein</topology>
    </subcellularLocation>
</comment>
<name>A0A4Y1X0Z7_9BACT</name>
<dbReference type="GO" id="GO:0005509">
    <property type="term" value="F:calcium ion binding"/>
    <property type="evidence" value="ECO:0007669"/>
    <property type="project" value="InterPro"/>
</dbReference>
<dbReference type="AlphaFoldDB" id="A0A4Y1X0Z7"/>
<dbReference type="InterPro" id="IPR039426">
    <property type="entry name" value="TonB-dep_rcpt-like"/>
</dbReference>
<dbReference type="NCBIfam" id="TIGR04057">
    <property type="entry name" value="SusC_RagA_signa"/>
    <property type="match status" value="1"/>
</dbReference>
<dbReference type="InterPro" id="IPR018247">
    <property type="entry name" value="EF_Hand_1_Ca_BS"/>
</dbReference>
<feature type="signal peptide" evidence="8">
    <location>
        <begin position="1"/>
        <end position="34"/>
    </location>
</feature>
<keyword evidence="3 7" id="KW-1134">Transmembrane beta strand</keyword>
<dbReference type="NCBIfam" id="TIGR04056">
    <property type="entry name" value="OMP_RagA_SusC"/>
    <property type="match status" value="1"/>
</dbReference>
<keyword evidence="6 7" id="KW-0998">Cell outer membrane</keyword>
<dbReference type="FunFam" id="2.170.130.10:FF:000003">
    <property type="entry name" value="SusC/RagA family TonB-linked outer membrane protein"/>
    <property type="match status" value="1"/>
</dbReference>
<keyword evidence="2 7" id="KW-0813">Transport</keyword>